<dbReference type="InterPro" id="IPR051829">
    <property type="entry name" value="Multiheme_Cytochr_ET"/>
</dbReference>
<dbReference type="Gene3D" id="3.90.10.10">
    <property type="entry name" value="Cytochrome C3"/>
    <property type="match status" value="1"/>
</dbReference>
<evidence type="ECO:0000259" key="4">
    <source>
        <dbReference type="Pfam" id="PF22678"/>
    </source>
</evidence>
<dbReference type="PANTHER" id="PTHR35038">
    <property type="entry name" value="DISSIMILATORY SULFITE REDUCTASE SIRA"/>
    <property type="match status" value="1"/>
</dbReference>
<proteinExistence type="predicted"/>
<keyword evidence="1" id="KW-0732">Signal</keyword>
<comment type="caution">
    <text evidence="5">The sequence shown here is derived from an EMBL/GenBank/DDBJ whole genome shotgun (WGS) entry which is preliminary data.</text>
</comment>
<feature type="domain" description="Doubled CXXCH motif" evidence="3">
    <location>
        <begin position="381"/>
        <end position="416"/>
    </location>
</feature>
<feature type="domain" description="Cytochrome c-type protein NrfB-like" evidence="4">
    <location>
        <begin position="225"/>
        <end position="304"/>
    </location>
</feature>
<dbReference type="RefSeq" id="WP_037241105.1">
    <property type="nucleotide sequence ID" value="NZ_JAEMUK010000013.1"/>
</dbReference>
<dbReference type="InterPro" id="IPR036280">
    <property type="entry name" value="Multihaem_cyt_sf"/>
</dbReference>
<sequence length="468" mass="49638">MFFSILAGSSSGEPERRRLRLPLRAIWTLPAIGFLIAMASGQATAGQTAAIGSDVFVYAMQAQAGEKPLPVGHPDVSSMGPAGAHSAKSAHGAKSPHGAMGASPHAGISSSKASPAKALLNHALFTPEAGLVGGAKRSSSNADAETEHLIMVAESVPAAKAAPAAAADSQAKMIRPAADDPEGRYYVGSEPCKVCHAYLFDEFKLTVMGRNFHAGKDTPKGKMDCETCHGPASAHVNGGGGRLGGGIRSFRKSDPRTSVADTNGVCLQCHEKNDRTYWKGSTHETRDVACTDCHTVMRKTSPRFQLAKGTVQDTCFQCHKDRRAQSLRSAHMPMIEGKISCSSCHNPHGSASETAMLKEATVNDTCYQCHADKRGPFLFEHAPVRENCMNCHEPHGSMHNSLLVVARQRLCQRCHTGGFHPGTIGLGVTPADGGTLANNNRRLVGQACQNCHTNIHGSNAPSGSRWHR</sequence>
<dbReference type="Pfam" id="PF22678">
    <property type="entry name" value="Cytochrom_c_NrfB-like"/>
    <property type="match status" value="1"/>
</dbReference>
<evidence type="ECO:0000313" key="5">
    <source>
        <dbReference type="EMBL" id="MBJ7543336.1"/>
    </source>
</evidence>
<reference evidence="5 6" key="1">
    <citation type="submission" date="2020-12" db="EMBL/GenBank/DDBJ databases">
        <title>Revised draft genomes of Rhodomicrobium vannielii ATCC 17100 and Rhodomicrobium udaipurense JA643.</title>
        <authorList>
            <person name="Conners E.M."/>
            <person name="Davenport E.J."/>
            <person name="Bose A."/>
        </authorList>
    </citation>
    <scope>NUCLEOTIDE SEQUENCE [LARGE SCALE GENOMIC DNA]</scope>
    <source>
        <strain evidence="5 6">JA643</strain>
    </source>
</reference>
<dbReference type="InterPro" id="IPR053875">
    <property type="entry name" value="Cytochrom_c_NrfB-like_dom"/>
</dbReference>
<dbReference type="SUPFAM" id="SSF48695">
    <property type="entry name" value="Multiheme cytochromes"/>
    <property type="match status" value="1"/>
</dbReference>
<dbReference type="Gene3D" id="1.10.287.3080">
    <property type="match status" value="1"/>
</dbReference>
<dbReference type="GO" id="GO:0016491">
    <property type="term" value="F:oxidoreductase activity"/>
    <property type="evidence" value="ECO:0007669"/>
    <property type="project" value="TreeGrafter"/>
</dbReference>
<dbReference type="Pfam" id="PF09699">
    <property type="entry name" value="Paired_CXXCH_1"/>
    <property type="match status" value="2"/>
</dbReference>
<keyword evidence="6" id="KW-1185">Reference proteome</keyword>
<dbReference type="Gene3D" id="1.10.1130.10">
    <property type="entry name" value="Flavocytochrome C3, Chain A"/>
    <property type="match status" value="1"/>
</dbReference>
<accession>A0A8I1GGA6</accession>
<dbReference type="AlphaFoldDB" id="A0A8I1GGA6"/>
<gene>
    <name evidence="5" type="ORF">JDN41_07180</name>
</gene>
<dbReference type="PANTHER" id="PTHR35038:SF8">
    <property type="entry name" value="C-TYPE POLYHEME CYTOCHROME OMCC"/>
    <property type="match status" value="1"/>
</dbReference>
<evidence type="ECO:0000259" key="3">
    <source>
        <dbReference type="Pfam" id="PF09699"/>
    </source>
</evidence>
<feature type="region of interest" description="Disordered" evidence="2">
    <location>
        <begin position="69"/>
        <end position="111"/>
    </location>
</feature>
<evidence type="ECO:0000256" key="2">
    <source>
        <dbReference type="SAM" id="MobiDB-lite"/>
    </source>
</evidence>
<dbReference type="InterPro" id="IPR020015">
    <property type="entry name" value="Decahaem_cyt-c_DmsE"/>
</dbReference>
<organism evidence="5 6">
    <name type="scientific">Rhodomicrobium udaipurense</name>
    <dbReference type="NCBI Taxonomy" id="1202716"/>
    <lineage>
        <taxon>Bacteria</taxon>
        <taxon>Pseudomonadati</taxon>
        <taxon>Pseudomonadota</taxon>
        <taxon>Alphaproteobacteria</taxon>
        <taxon>Hyphomicrobiales</taxon>
        <taxon>Hyphomicrobiaceae</taxon>
        <taxon>Rhodomicrobium</taxon>
    </lineage>
</organism>
<dbReference type="EMBL" id="JAEMUK010000013">
    <property type="protein sequence ID" value="MBJ7543336.1"/>
    <property type="molecule type" value="Genomic_DNA"/>
</dbReference>
<feature type="domain" description="Doubled CXXCH motif" evidence="3">
    <location>
        <begin position="331"/>
        <end position="374"/>
    </location>
</feature>
<feature type="compositionally biased region" description="Low complexity" evidence="2">
    <location>
        <begin position="80"/>
        <end position="97"/>
    </location>
</feature>
<evidence type="ECO:0000313" key="6">
    <source>
        <dbReference type="Proteomes" id="UP000623250"/>
    </source>
</evidence>
<dbReference type="NCBIfam" id="TIGR03508">
    <property type="entry name" value="decahem_SO"/>
    <property type="match status" value="1"/>
</dbReference>
<dbReference type="Proteomes" id="UP000623250">
    <property type="component" value="Unassembled WGS sequence"/>
</dbReference>
<protein>
    <submittedName>
        <fullName evidence="5">DmsE family decaheme c-type cytochrome</fullName>
    </submittedName>
</protein>
<evidence type="ECO:0000256" key="1">
    <source>
        <dbReference type="ARBA" id="ARBA00022729"/>
    </source>
</evidence>
<dbReference type="InterPro" id="IPR010177">
    <property type="entry name" value="Paired_CXXCH_1"/>
</dbReference>
<name>A0A8I1GGA6_9HYPH</name>
<dbReference type="NCBIfam" id="TIGR01905">
    <property type="entry name" value="paired_CXXCH_1"/>
    <property type="match status" value="2"/>
</dbReference>